<gene>
    <name evidence="1" type="ORF">M2350_000420</name>
</gene>
<comment type="caution">
    <text evidence="1">The sequence shown here is derived from an EMBL/GenBank/DDBJ whole genome shotgun (WGS) entry which is preliminary data.</text>
</comment>
<evidence type="ECO:0000313" key="1">
    <source>
        <dbReference type="EMBL" id="MCS3918023.1"/>
    </source>
</evidence>
<sequence length="204" mass="23290">MYALLIILLISSIQTKSLPNWKHLKIEFPKIEFPVCEIKVKQHKKYKIIYCDTKSLFFRFYISSSLKTEITSLPPIIPVDPQMCPTLKIEIRNKIGIILVSIANSQIYKILNFKTESDLIKIITDGILEDKKIISVTKIKFVKSSVIGKQYLTVSKEKLQELVIIGSGGKSLIVINAQFPPKEINNMKKLIDEIIQSLTIKIKS</sequence>
<evidence type="ECO:0000313" key="2">
    <source>
        <dbReference type="Proteomes" id="UP001204798"/>
    </source>
</evidence>
<dbReference type="EMBL" id="JANUCP010000001">
    <property type="protein sequence ID" value="MCS3918023.1"/>
    <property type="molecule type" value="Genomic_DNA"/>
</dbReference>
<organism evidence="1 2">
    <name type="scientific">Candidatus Fervidibacter sacchari</name>
    <dbReference type="NCBI Taxonomy" id="1448929"/>
    <lineage>
        <taxon>Bacteria</taxon>
        <taxon>Candidatus Fervidibacterota</taxon>
        <taxon>Candidatus Fervidibacter</taxon>
    </lineage>
</organism>
<name>A0ABT2EJ90_9BACT</name>
<protein>
    <submittedName>
        <fullName evidence="1">Uncharacterized protein</fullName>
    </submittedName>
</protein>
<dbReference type="Proteomes" id="UP001204798">
    <property type="component" value="Unassembled WGS sequence"/>
</dbReference>
<accession>A0ABT2EJ90</accession>
<keyword evidence="2" id="KW-1185">Reference proteome</keyword>
<reference evidence="1 2" key="1">
    <citation type="submission" date="2022-08" db="EMBL/GenBank/DDBJ databases">
        <title>Bacterial and archaeal communities from various locations to study Microbial Dark Matter (Phase II).</title>
        <authorList>
            <person name="Stepanauskas R."/>
        </authorList>
    </citation>
    <scope>NUCLEOTIDE SEQUENCE [LARGE SCALE GENOMIC DNA]</scope>
    <source>
        <strain evidence="1 2">PD1</strain>
    </source>
</reference>
<proteinExistence type="predicted"/>
<dbReference type="RefSeq" id="WP_259093134.1">
    <property type="nucleotide sequence ID" value="NZ_CP130454.1"/>
</dbReference>